<dbReference type="EMBL" id="CM047940">
    <property type="protein sequence ID" value="KAI9904765.1"/>
    <property type="molecule type" value="Genomic_DNA"/>
</dbReference>
<comment type="caution">
    <text evidence="1">The sequence shown here is derived from an EMBL/GenBank/DDBJ whole genome shotgun (WGS) entry which is preliminary data.</text>
</comment>
<gene>
    <name evidence="1" type="ORF">N3K66_001294</name>
</gene>
<reference evidence="1" key="1">
    <citation type="submission" date="2022-10" db="EMBL/GenBank/DDBJ databases">
        <title>Complete Genome of Trichothecium roseum strain YXFP-22015, a Plant Pathogen Isolated from Citrus.</title>
        <authorList>
            <person name="Wang Y."/>
            <person name="Zhu L."/>
        </authorList>
    </citation>
    <scope>NUCLEOTIDE SEQUENCE</scope>
    <source>
        <strain evidence="1">YXFP-22015</strain>
    </source>
</reference>
<evidence type="ECO:0000313" key="1">
    <source>
        <dbReference type="EMBL" id="KAI9904765.1"/>
    </source>
</evidence>
<proteinExistence type="predicted"/>
<evidence type="ECO:0000313" key="2">
    <source>
        <dbReference type="Proteomes" id="UP001163324"/>
    </source>
</evidence>
<accession>A0ACC0VEB4</accession>
<name>A0ACC0VEB4_9HYPO</name>
<keyword evidence="2" id="KW-1185">Reference proteome</keyword>
<dbReference type="Proteomes" id="UP001163324">
    <property type="component" value="Chromosome 1"/>
</dbReference>
<organism evidence="1 2">
    <name type="scientific">Trichothecium roseum</name>
    <dbReference type="NCBI Taxonomy" id="47278"/>
    <lineage>
        <taxon>Eukaryota</taxon>
        <taxon>Fungi</taxon>
        <taxon>Dikarya</taxon>
        <taxon>Ascomycota</taxon>
        <taxon>Pezizomycotina</taxon>
        <taxon>Sordariomycetes</taxon>
        <taxon>Hypocreomycetidae</taxon>
        <taxon>Hypocreales</taxon>
        <taxon>Hypocreales incertae sedis</taxon>
        <taxon>Trichothecium</taxon>
    </lineage>
</organism>
<sequence length="687" mass="76200">MGRKSAPQPLALPDQQSLVQPRSGDSLSTTSPGLSPAVSTTSPISGSSITSRFAQKRPQTARNPQSPSPDNSNQHQQQRRPSQVPIEIQKPANYSHIASAFNHFAAHSRDAVDSRKQSKGLFSHFNKGSRTDNSPAHAPSSPHTQIQVLRSEGPGTKEHQDLGEKEYSEEGSTTLQPVKSEISSSTAPTTVGEVDFTTAETSAKRAKPGPFGLLTRTKSQRGLDKNHTPAVQVVHEPLPANMSNNGSRSNTPPPKTAPMAQDRSFREMMDSSVRNQSEDRAPSRGNGVKGQKERRPSPSHRENAGTFFSGLKNSGTRAAGMLSKGLFGKGSRSGSTTDRETANAIDDEHYIPKVISLPLIDQTRKTRIAKRLEDARDKTEFWMPAFPWRAIDYLNYKGCEVEGLYRVPGSGPQIKKWQRRFDEEYDVDLFNQDDLYDINIVGSMLKAWLRELPDELFPKAAQERVSRECAGADKVPQLLIDELSNLSPFQYYLLFAITCHLSLLLAHSDKNKMNFQNLCICFQPCMKIDAFCFKFLVCDWRDCWQGCKNENKYIEEEYILMHQPPPPSLIDSLPGSSSPEPGEARRDEQYEHRPITPSSSGSKPSKQHTHTRTESQPGRLNKKNLQVSGSNASIGSKNSSISTTLSIDSDKEQERGTGQQRESEPPKAVAELRRLSPIKPLSPLGFQ</sequence>
<protein>
    <submittedName>
        <fullName evidence="1">Uncharacterized protein</fullName>
    </submittedName>
</protein>